<feature type="domain" description="DUF4232" evidence="3">
    <location>
        <begin position="106"/>
        <end position="238"/>
    </location>
</feature>
<dbReference type="EMBL" id="JACGWZ010000006">
    <property type="protein sequence ID" value="MBA8826778.1"/>
    <property type="molecule type" value="Genomic_DNA"/>
</dbReference>
<sequence length="239" mass="24508">MIPHRMETAGLRTLRVSGALLAGVLLAGCAQQATNAGDDTAPARHATATDSTSSAPSSTGTAPTWAEAPATSSTTPRETSTPTSSNTATTQPSQQDSRQPSTVGRCHTSMLEGGLQQGSPGAGQRHARLSLRNTSGQDCTIYGYSGLRLIGQQGEPLPTEVNRTPGQGPEVVRLAPGEAATATLHWSVVPTGDTPSTGPCGYQPSQLMVTPPDETSSLTVDWNGGRICGGGAIDITAFR</sequence>
<evidence type="ECO:0000259" key="3">
    <source>
        <dbReference type="Pfam" id="PF14016"/>
    </source>
</evidence>
<feature type="signal peptide" evidence="2">
    <location>
        <begin position="1"/>
        <end position="32"/>
    </location>
</feature>
<dbReference type="Pfam" id="PF14016">
    <property type="entry name" value="DUF4232"/>
    <property type="match status" value="1"/>
</dbReference>
<accession>A0A839E7C5</accession>
<organism evidence="4 5">
    <name type="scientific">Halosaccharopolyspora lacisalsi</name>
    <dbReference type="NCBI Taxonomy" id="1000566"/>
    <lineage>
        <taxon>Bacteria</taxon>
        <taxon>Bacillati</taxon>
        <taxon>Actinomycetota</taxon>
        <taxon>Actinomycetes</taxon>
        <taxon>Pseudonocardiales</taxon>
        <taxon>Pseudonocardiaceae</taxon>
        <taxon>Halosaccharopolyspora</taxon>
    </lineage>
</organism>
<dbReference type="RefSeq" id="WP_182545974.1">
    <property type="nucleotide sequence ID" value="NZ_JACGWZ010000006.1"/>
</dbReference>
<evidence type="ECO:0000256" key="1">
    <source>
        <dbReference type="SAM" id="MobiDB-lite"/>
    </source>
</evidence>
<dbReference type="AlphaFoldDB" id="A0A839E7C5"/>
<evidence type="ECO:0000313" key="5">
    <source>
        <dbReference type="Proteomes" id="UP000569329"/>
    </source>
</evidence>
<comment type="caution">
    <text evidence="4">The sequence shown here is derived from an EMBL/GenBank/DDBJ whole genome shotgun (WGS) entry which is preliminary data.</text>
</comment>
<keyword evidence="2" id="KW-0732">Signal</keyword>
<name>A0A839E7C5_9PSEU</name>
<dbReference type="InterPro" id="IPR025326">
    <property type="entry name" value="DUF4232"/>
</dbReference>
<evidence type="ECO:0000256" key="2">
    <source>
        <dbReference type="SAM" id="SignalP"/>
    </source>
</evidence>
<feature type="region of interest" description="Disordered" evidence="1">
    <location>
        <begin position="35"/>
        <end position="106"/>
    </location>
</feature>
<dbReference type="Proteomes" id="UP000569329">
    <property type="component" value="Unassembled WGS sequence"/>
</dbReference>
<evidence type="ECO:0000313" key="4">
    <source>
        <dbReference type="EMBL" id="MBA8826778.1"/>
    </source>
</evidence>
<feature type="compositionally biased region" description="Low complexity" evidence="1">
    <location>
        <begin position="46"/>
        <end position="95"/>
    </location>
</feature>
<proteinExistence type="predicted"/>
<reference evidence="4 5" key="1">
    <citation type="submission" date="2020-07" db="EMBL/GenBank/DDBJ databases">
        <title>Sequencing the genomes of 1000 actinobacteria strains.</title>
        <authorList>
            <person name="Klenk H.-P."/>
        </authorList>
    </citation>
    <scope>NUCLEOTIDE SEQUENCE [LARGE SCALE GENOMIC DNA]</scope>
    <source>
        <strain evidence="4 5">DSM 45975</strain>
    </source>
</reference>
<gene>
    <name evidence="4" type="ORF">FHX42_004157</name>
</gene>
<feature type="chain" id="PRO_5032290012" description="DUF4232 domain-containing protein" evidence="2">
    <location>
        <begin position="33"/>
        <end position="239"/>
    </location>
</feature>
<dbReference type="PROSITE" id="PS51257">
    <property type="entry name" value="PROKAR_LIPOPROTEIN"/>
    <property type="match status" value="1"/>
</dbReference>
<protein>
    <recommendedName>
        <fullName evidence="3">DUF4232 domain-containing protein</fullName>
    </recommendedName>
</protein>
<keyword evidence="5" id="KW-1185">Reference proteome</keyword>